<evidence type="ECO:0000256" key="8">
    <source>
        <dbReference type="ARBA" id="ARBA00025049"/>
    </source>
</evidence>
<dbReference type="Proteomes" id="UP000031258">
    <property type="component" value="Unassembled WGS sequence"/>
</dbReference>
<evidence type="ECO:0000256" key="4">
    <source>
        <dbReference type="ARBA" id="ARBA00022516"/>
    </source>
</evidence>
<comment type="catalytic activity">
    <reaction evidence="9">
        <text>a (3R)-hydroxyacyl-[ACP] = a (2E)-enoyl-[ACP] + H2O</text>
        <dbReference type="Rhea" id="RHEA:13097"/>
        <dbReference type="Rhea" id="RHEA-COMP:9925"/>
        <dbReference type="Rhea" id="RHEA-COMP:9945"/>
        <dbReference type="ChEBI" id="CHEBI:15377"/>
        <dbReference type="ChEBI" id="CHEBI:78784"/>
        <dbReference type="ChEBI" id="CHEBI:78827"/>
        <dbReference type="EC" id="4.2.1.59"/>
    </reaction>
</comment>
<reference evidence="10 11" key="1">
    <citation type="submission" date="2014-11" db="EMBL/GenBank/DDBJ databases">
        <title>A Rickettsiales Symbiont of Amoebae With Ancient Features.</title>
        <authorList>
            <person name="Schulz F."/>
            <person name="Martijn J."/>
            <person name="Wascher F."/>
            <person name="Kostanjsek R."/>
            <person name="Ettema T.J."/>
            <person name="Horn M."/>
        </authorList>
    </citation>
    <scope>NUCLEOTIDE SEQUENCE [LARGE SCALE GENOMIC DNA]</scope>
    <source>
        <strain evidence="10 11">UWC36</strain>
    </source>
</reference>
<accession>A0A0C1QML9</accession>
<dbReference type="GO" id="GO:0006633">
    <property type="term" value="P:fatty acid biosynthetic process"/>
    <property type="evidence" value="ECO:0007669"/>
    <property type="project" value="UniProtKB-UniRule"/>
</dbReference>
<dbReference type="AlphaFoldDB" id="A0A0C1QML9"/>
<dbReference type="FunFam" id="3.10.129.10:FF:000001">
    <property type="entry name" value="3-hydroxyacyl-[acyl-carrier-protein] dehydratase FabZ"/>
    <property type="match status" value="1"/>
</dbReference>
<keyword evidence="11" id="KW-1185">Reference proteome</keyword>
<dbReference type="GO" id="GO:0005737">
    <property type="term" value="C:cytoplasm"/>
    <property type="evidence" value="ECO:0007669"/>
    <property type="project" value="UniProtKB-SubCell"/>
</dbReference>
<dbReference type="GO" id="GO:0016020">
    <property type="term" value="C:membrane"/>
    <property type="evidence" value="ECO:0007669"/>
    <property type="project" value="GOC"/>
</dbReference>
<dbReference type="CDD" id="cd01288">
    <property type="entry name" value="FabZ"/>
    <property type="match status" value="1"/>
</dbReference>
<dbReference type="STRING" id="86105.NF27_DT00520"/>
<comment type="subcellular location">
    <subcellularLocation>
        <location evidence="1 9">Cytoplasm</location>
    </subcellularLocation>
</comment>
<evidence type="ECO:0000256" key="5">
    <source>
        <dbReference type="ARBA" id="ARBA00022556"/>
    </source>
</evidence>
<evidence type="ECO:0000256" key="6">
    <source>
        <dbReference type="ARBA" id="ARBA00023098"/>
    </source>
</evidence>
<keyword evidence="3 9" id="KW-0963">Cytoplasm</keyword>
<dbReference type="PANTHER" id="PTHR30272:SF1">
    <property type="entry name" value="3-HYDROXYACYL-[ACYL-CARRIER-PROTEIN] DEHYDRATASE"/>
    <property type="match status" value="1"/>
</dbReference>
<evidence type="ECO:0000256" key="2">
    <source>
        <dbReference type="ARBA" id="ARBA00009174"/>
    </source>
</evidence>
<dbReference type="PANTHER" id="PTHR30272">
    <property type="entry name" value="3-HYDROXYACYL-[ACYL-CARRIER-PROTEIN] DEHYDRATASE"/>
    <property type="match status" value="1"/>
</dbReference>
<dbReference type="GO" id="GO:0009245">
    <property type="term" value="P:lipid A biosynthetic process"/>
    <property type="evidence" value="ECO:0007669"/>
    <property type="project" value="UniProtKB-UniRule"/>
</dbReference>
<comment type="caution">
    <text evidence="10">The sequence shown here is derived from an EMBL/GenBank/DDBJ whole genome shotgun (WGS) entry which is preliminary data.</text>
</comment>
<evidence type="ECO:0000256" key="7">
    <source>
        <dbReference type="ARBA" id="ARBA00023239"/>
    </source>
</evidence>
<gene>
    <name evidence="10" type="primary">fabZ_2</name>
    <name evidence="9" type="synonym">fabZ</name>
    <name evidence="10" type="ORF">NF27_DT00520</name>
</gene>
<evidence type="ECO:0000256" key="3">
    <source>
        <dbReference type="ARBA" id="ARBA00022490"/>
    </source>
</evidence>
<dbReference type="NCBIfam" id="NF000582">
    <property type="entry name" value="PRK00006.1"/>
    <property type="match status" value="1"/>
</dbReference>
<evidence type="ECO:0000256" key="1">
    <source>
        <dbReference type="ARBA" id="ARBA00004496"/>
    </source>
</evidence>
<feature type="active site" evidence="9">
    <location>
        <position position="60"/>
    </location>
</feature>
<dbReference type="GO" id="GO:0019171">
    <property type="term" value="F:(3R)-hydroxyacyl-[acyl-carrier-protein] dehydratase activity"/>
    <property type="evidence" value="ECO:0007669"/>
    <property type="project" value="UniProtKB-EC"/>
</dbReference>
<proteinExistence type="inferred from homology"/>
<dbReference type="InterPro" id="IPR029069">
    <property type="entry name" value="HotDog_dom_sf"/>
</dbReference>
<keyword evidence="4 9" id="KW-0444">Lipid biosynthesis</keyword>
<dbReference type="EMBL" id="JSWE01000096">
    <property type="protein sequence ID" value="KIE05278.1"/>
    <property type="molecule type" value="Genomic_DNA"/>
</dbReference>
<dbReference type="Pfam" id="PF07977">
    <property type="entry name" value="FabA"/>
    <property type="match status" value="1"/>
</dbReference>
<evidence type="ECO:0000313" key="10">
    <source>
        <dbReference type="EMBL" id="KIE05278.1"/>
    </source>
</evidence>
<dbReference type="InterPro" id="IPR010084">
    <property type="entry name" value="FabZ"/>
</dbReference>
<dbReference type="SUPFAM" id="SSF54637">
    <property type="entry name" value="Thioesterase/thiol ester dehydrase-isomerase"/>
    <property type="match status" value="1"/>
</dbReference>
<comment type="similarity">
    <text evidence="2 9">Belongs to the thioester dehydratase family. FabZ subfamily.</text>
</comment>
<dbReference type="PATRIC" id="fig|86105.3.peg.853"/>
<name>A0A0C1QML9_9RICK</name>
<comment type="function">
    <text evidence="8 9">Involved in unsaturated fatty acids biosynthesis. Catalyzes the dehydration of short chain beta-hydroxyacyl-ACPs and long chain saturated and unsaturated beta-hydroxyacyl-ACPs.</text>
</comment>
<evidence type="ECO:0000313" key="11">
    <source>
        <dbReference type="Proteomes" id="UP000031258"/>
    </source>
</evidence>
<keyword evidence="6 9" id="KW-0443">Lipid metabolism</keyword>
<evidence type="ECO:0000256" key="9">
    <source>
        <dbReference type="HAMAP-Rule" id="MF_00406"/>
    </source>
</evidence>
<organism evidence="10 11">
    <name type="scientific">Candidatus Jidaibacter acanthamoebae</name>
    <dbReference type="NCBI Taxonomy" id="86105"/>
    <lineage>
        <taxon>Bacteria</taxon>
        <taxon>Pseudomonadati</taxon>
        <taxon>Pseudomonadota</taxon>
        <taxon>Alphaproteobacteria</taxon>
        <taxon>Rickettsiales</taxon>
        <taxon>Candidatus Midichloriaceae</taxon>
        <taxon>Candidatus Jidaibacter</taxon>
    </lineage>
</organism>
<protein>
    <recommendedName>
        <fullName evidence="9">3-hydroxyacyl-[acyl-carrier-protein] dehydratase FabZ</fullName>
        <ecNumber evidence="9">4.2.1.59</ecNumber>
    </recommendedName>
    <alternativeName>
        <fullName evidence="9">(3R)-hydroxymyristoyl-[acyl-carrier-protein] dehydratase</fullName>
        <shortName evidence="9">(3R)-hydroxymyristoyl-ACP dehydrase</shortName>
    </alternativeName>
    <alternativeName>
        <fullName evidence="9">Beta-hydroxyacyl-ACP dehydratase</fullName>
    </alternativeName>
</protein>
<dbReference type="NCBIfam" id="TIGR01750">
    <property type="entry name" value="fabZ"/>
    <property type="match status" value="1"/>
</dbReference>
<dbReference type="Gene3D" id="3.10.129.10">
    <property type="entry name" value="Hotdog Thioesterase"/>
    <property type="match status" value="1"/>
</dbReference>
<keyword evidence="5 9" id="KW-0441">Lipid A biosynthesis</keyword>
<keyword evidence="7 9" id="KW-0456">Lyase</keyword>
<dbReference type="HAMAP" id="MF_00406">
    <property type="entry name" value="FabZ"/>
    <property type="match status" value="1"/>
</dbReference>
<dbReference type="EC" id="4.2.1.59" evidence="9"/>
<dbReference type="InterPro" id="IPR013114">
    <property type="entry name" value="FabA_FabZ"/>
</dbReference>
<sequence>MVAVRMTDLQLQNINIEKIMDIIPHRYPLLLVDRIIEMHPDEGAIALKNVTINENFFNGHFPGKPIMPGVLIVEAMAQASAVFVVINMGVCTKQKLVYFMSIEEAHFRKPVVPGDSLYLHVQKIKSRGNVWKMKGEAKVDGVRVADAIFTAMIVDKENDK</sequence>